<sequence length="372" mass="40296">NDVFSDIRLLVSSDAAFESAILPALKQYNKEQFTVVDHPTERGKKVLITPVSVLDAEGEEGDGAEERHVDWRGGEAKSFAFDHMKATAFDLAPLPSHQTYDSETLSLLSSLDKLLVGYTENHYSDGVCAVYPLRDANYPDPDPEAADEDKTEEVKEVGQAEAGELAQDLPAEETEGAETAAETAEAASSVLHEGVEEGEPMKVGTPAAAEAALEGEPAQEEEVQGPEEKKERPPRASRVFGLYLVGNKYNPSNYWTGRWRSTYVLDYAKGTLEGTAKINIHYYEQGNVQLSTTLHSSSPLPPSPTAEQIIFALKSSESTFSTSLSTTYSQLSDESFRGLRRALPKTRSKIDWSKAGGYRLGLELGGGGAAAA</sequence>
<dbReference type="SUPFAM" id="SSF90096">
    <property type="entry name" value="Subunits of heterodimeric actin filament capping protein Capz"/>
    <property type="match status" value="1"/>
</dbReference>
<dbReference type="GO" id="GO:0030479">
    <property type="term" value="C:actin cortical patch"/>
    <property type="evidence" value="ECO:0007669"/>
    <property type="project" value="TreeGrafter"/>
</dbReference>
<evidence type="ECO:0000256" key="1">
    <source>
        <dbReference type="ARBA" id="ARBA00022467"/>
    </source>
</evidence>
<feature type="compositionally biased region" description="Low complexity" evidence="3">
    <location>
        <begin position="207"/>
        <end position="216"/>
    </location>
</feature>
<reference evidence="5" key="1">
    <citation type="submission" date="2015-02" db="EMBL/GenBank/DDBJ databases">
        <authorList>
            <person name="Gon?alves P."/>
        </authorList>
    </citation>
    <scope>NUCLEOTIDE SEQUENCE [LARGE SCALE GENOMIC DNA]</scope>
</reference>
<dbReference type="InterPro" id="IPR002189">
    <property type="entry name" value="CapZ_alpha"/>
</dbReference>
<gene>
    <name evidence="4" type="primary">SPOSA6832_04333</name>
</gene>
<feature type="compositionally biased region" description="Low complexity" evidence="3">
    <location>
        <begin position="177"/>
        <end position="187"/>
    </location>
</feature>
<name>A0A0D6ERU6_SPOSA</name>
<dbReference type="GO" id="GO:0008290">
    <property type="term" value="C:F-actin capping protein complex"/>
    <property type="evidence" value="ECO:0007669"/>
    <property type="project" value="InterPro"/>
</dbReference>
<keyword evidence="2" id="KW-0009">Actin-binding</keyword>
<feature type="region of interest" description="Disordered" evidence="3">
    <location>
        <begin position="207"/>
        <end position="234"/>
    </location>
</feature>
<dbReference type="InterPro" id="IPR042489">
    <property type="entry name" value="CapZ_alpha_1"/>
</dbReference>
<dbReference type="GO" id="GO:0051016">
    <property type="term" value="P:barbed-end actin filament capping"/>
    <property type="evidence" value="ECO:0007669"/>
    <property type="project" value="InterPro"/>
</dbReference>
<dbReference type="PRINTS" id="PR00191">
    <property type="entry name" value="FACTINCAPA"/>
</dbReference>
<dbReference type="GO" id="GO:0051015">
    <property type="term" value="F:actin filament binding"/>
    <property type="evidence" value="ECO:0007669"/>
    <property type="project" value="TreeGrafter"/>
</dbReference>
<dbReference type="AlphaFoldDB" id="A0A0D6ERU6"/>
<keyword evidence="5" id="KW-1185">Reference proteome</keyword>
<dbReference type="Gene3D" id="3.90.1150.210">
    <property type="entry name" value="F-actin capping protein, beta subunit"/>
    <property type="match status" value="1"/>
</dbReference>
<protein>
    <submittedName>
        <fullName evidence="4">SPOSA6832_04333-mRNA-1:cds</fullName>
    </submittedName>
</protein>
<dbReference type="EMBL" id="CENE01000028">
    <property type="protein sequence ID" value="CEQ42521.1"/>
    <property type="molecule type" value="Genomic_DNA"/>
</dbReference>
<feature type="compositionally biased region" description="Acidic residues" evidence="3">
    <location>
        <begin position="141"/>
        <end position="151"/>
    </location>
</feature>
<dbReference type="PANTHER" id="PTHR10653">
    <property type="entry name" value="F-ACTIN-CAPPING PROTEIN SUBUNIT ALPHA"/>
    <property type="match status" value="1"/>
</dbReference>
<dbReference type="GO" id="GO:0030036">
    <property type="term" value="P:actin cytoskeleton organization"/>
    <property type="evidence" value="ECO:0007669"/>
    <property type="project" value="TreeGrafter"/>
</dbReference>
<organism evidence="4 5">
    <name type="scientific">Sporidiobolus salmonicolor</name>
    <name type="common">Yeast-like fungus</name>
    <name type="synonym">Sporobolomyces salmonicolor</name>
    <dbReference type="NCBI Taxonomy" id="5005"/>
    <lineage>
        <taxon>Eukaryota</taxon>
        <taxon>Fungi</taxon>
        <taxon>Dikarya</taxon>
        <taxon>Basidiomycota</taxon>
        <taxon>Pucciniomycotina</taxon>
        <taxon>Microbotryomycetes</taxon>
        <taxon>Sporidiobolales</taxon>
        <taxon>Sporidiobolaceae</taxon>
        <taxon>Sporobolomyces</taxon>
    </lineage>
</organism>
<proteinExistence type="predicted"/>
<dbReference type="PANTHER" id="PTHR10653:SF0">
    <property type="entry name" value="F-ACTIN-CAPPING PROTEIN SUBUNIT ALPHA"/>
    <property type="match status" value="1"/>
</dbReference>
<dbReference type="Proteomes" id="UP000243876">
    <property type="component" value="Unassembled WGS sequence"/>
</dbReference>
<evidence type="ECO:0000313" key="4">
    <source>
        <dbReference type="EMBL" id="CEQ42521.1"/>
    </source>
</evidence>
<keyword evidence="1" id="KW-0117">Actin capping</keyword>
<evidence type="ECO:0000256" key="2">
    <source>
        <dbReference type="ARBA" id="ARBA00023203"/>
    </source>
</evidence>
<dbReference type="Pfam" id="PF01267">
    <property type="entry name" value="F-actin_cap_A"/>
    <property type="match status" value="1"/>
</dbReference>
<evidence type="ECO:0000313" key="5">
    <source>
        <dbReference type="Proteomes" id="UP000243876"/>
    </source>
</evidence>
<accession>A0A0D6ERU6</accession>
<dbReference type="OrthoDB" id="340550at2759"/>
<feature type="region of interest" description="Disordered" evidence="3">
    <location>
        <begin position="134"/>
        <end position="190"/>
    </location>
</feature>
<dbReference type="InterPro" id="IPR042276">
    <property type="entry name" value="CapZ_alpha/beta_2"/>
</dbReference>
<dbReference type="InterPro" id="IPR037282">
    <property type="entry name" value="CapZ_alpha/beta"/>
</dbReference>
<feature type="non-terminal residue" evidence="4">
    <location>
        <position position="1"/>
    </location>
</feature>
<evidence type="ECO:0000256" key="3">
    <source>
        <dbReference type="SAM" id="MobiDB-lite"/>
    </source>
</evidence>
<dbReference type="Gene3D" id="3.30.1140.60">
    <property type="entry name" value="F-actin capping protein, alpha subunit"/>
    <property type="match status" value="1"/>
</dbReference>